<comment type="subcellular location">
    <subcellularLocation>
        <location evidence="1">Cell inner membrane</location>
        <topology evidence="1">Multi-pass membrane protein</topology>
    </subcellularLocation>
</comment>
<dbReference type="InterPro" id="IPR002528">
    <property type="entry name" value="MATE_fam"/>
</dbReference>
<keyword evidence="5 7" id="KW-1133">Transmembrane helix</keyword>
<dbReference type="InterPro" id="IPR048279">
    <property type="entry name" value="MdtK-like"/>
</dbReference>
<feature type="transmembrane region" description="Helical" evidence="7">
    <location>
        <begin position="135"/>
        <end position="156"/>
    </location>
</feature>
<accession>A0ABT2NMR3</accession>
<feature type="transmembrane region" description="Helical" evidence="7">
    <location>
        <begin position="239"/>
        <end position="267"/>
    </location>
</feature>
<evidence type="ECO:0000256" key="1">
    <source>
        <dbReference type="ARBA" id="ARBA00004429"/>
    </source>
</evidence>
<keyword evidence="9" id="KW-1185">Reference proteome</keyword>
<evidence type="ECO:0000313" key="9">
    <source>
        <dbReference type="Proteomes" id="UP001205601"/>
    </source>
</evidence>
<evidence type="ECO:0000256" key="2">
    <source>
        <dbReference type="ARBA" id="ARBA00022448"/>
    </source>
</evidence>
<evidence type="ECO:0000256" key="6">
    <source>
        <dbReference type="ARBA" id="ARBA00023136"/>
    </source>
</evidence>
<feature type="transmembrane region" description="Helical" evidence="7">
    <location>
        <begin position="354"/>
        <end position="378"/>
    </location>
</feature>
<evidence type="ECO:0000256" key="7">
    <source>
        <dbReference type="SAM" id="Phobius"/>
    </source>
</evidence>
<dbReference type="Proteomes" id="UP001205601">
    <property type="component" value="Unassembled WGS sequence"/>
</dbReference>
<protein>
    <submittedName>
        <fullName evidence="8">MATE family efflux transporter</fullName>
    </submittedName>
</protein>
<feature type="transmembrane region" description="Helical" evidence="7">
    <location>
        <begin position="48"/>
        <end position="76"/>
    </location>
</feature>
<dbReference type="Pfam" id="PF01554">
    <property type="entry name" value="MatE"/>
    <property type="match status" value="2"/>
</dbReference>
<dbReference type="EMBL" id="JAOCQF010000001">
    <property type="protein sequence ID" value="MCT8329383.1"/>
    <property type="molecule type" value="Genomic_DNA"/>
</dbReference>
<dbReference type="PANTHER" id="PTHR43549">
    <property type="entry name" value="MULTIDRUG RESISTANCE PROTEIN YPNP-RELATED"/>
    <property type="match status" value="1"/>
</dbReference>
<feature type="transmembrane region" description="Helical" evidence="7">
    <location>
        <begin position="416"/>
        <end position="440"/>
    </location>
</feature>
<evidence type="ECO:0000313" key="8">
    <source>
        <dbReference type="EMBL" id="MCT8329383.1"/>
    </source>
</evidence>
<sequence>MEGERDLTTGSIPGHFRALAVPAAIGMVFSTLYNVVDVWYAGLLRTDAQAALAIGFIAFFILSTVGFGLSSAMGALVGQAIGRKDRAEARRLAGQGIVFGAAASLILMGAGLWLGPMLIGLVSEPGPYRDLALSYFRVMLLAMPGFVLGFGLNGVLQALGDTVSMSRAMIAAFFANLVLDPLFMFGLPGVVGGIGFDGIAAATVASQTGVLAFLAFRLFRRPFGRELSRGDFRPRPAALGQIAVQLAPVSFAMAVMLVAGFVVQFYMKSFGPAAVAAYGLGLRIEQLVLLPAFGVTGALLPIAAQNFGAGHHHRVRRAVFDCWKIGLAYMAIACPALWLSAHLLLGLFTDDPEVIAIGTGYLHVDVVILPLYMMLFAVNSLLQALRQPLWTLWIGIYRQAVAVALFAWLFSTVLGLGIWGVWLGIAAAVVTGLAVSIAVAEFVAGRMIGGLFLAKHVAAYTATEADR</sequence>
<keyword evidence="3" id="KW-1003">Cell membrane</keyword>
<gene>
    <name evidence="8" type="ORF">N5I32_07660</name>
</gene>
<feature type="transmembrane region" description="Helical" evidence="7">
    <location>
        <begin position="325"/>
        <end position="348"/>
    </location>
</feature>
<reference evidence="9" key="1">
    <citation type="submission" date="2023-07" db="EMBL/GenBank/DDBJ databases">
        <title>Defluviimonas sediminis sp. nov., isolated from mangrove sediment.</title>
        <authorList>
            <person name="Liu L."/>
            <person name="Li J."/>
            <person name="Huang Y."/>
            <person name="Pan J."/>
            <person name="Li M."/>
        </authorList>
    </citation>
    <scope>NUCLEOTIDE SEQUENCE [LARGE SCALE GENOMIC DNA]</scope>
    <source>
        <strain evidence="9">FT324</strain>
    </source>
</reference>
<name>A0ABT2NMR3_9RHOB</name>
<dbReference type="NCBIfam" id="TIGR00797">
    <property type="entry name" value="matE"/>
    <property type="match status" value="1"/>
</dbReference>
<comment type="caution">
    <text evidence="8">The sequence shown here is derived from an EMBL/GenBank/DDBJ whole genome shotgun (WGS) entry which is preliminary data.</text>
</comment>
<organism evidence="8 9">
    <name type="scientific">Albidovulum sediminis</name>
    <dbReference type="NCBI Taxonomy" id="3066345"/>
    <lineage>
        <taxon>Bacteria</taxon>
        <taxon>Pseudomonadati</taxon>
        <taxon>Pseudomonadota</taxon>
        <taxon>Alphaproteobacteria</taxon>
        <taxon>Rhodobacterales</taxon>
        <taxon>Paracoccaceae</taxon>
        <taxon>Albidovulum</taxon>
    </lineage>
</organism>
<dbReference type="InterPro" id="IPR052031">
    <property type="entry name" value="Membrane_Transporter-Flippase"/>
</dbReference>
<feature type="transmembrane region" description="Helical" evidence="7">
    <location>
        <begin position="16"/>
        <end position="36"/>
    </location>
</feature>
<dbReference type="PIRSF" id="PIRSF006603">
    <property type="entry name" value="DinF"/>
    <property type="match status" value="1"/>
</dbReference>
<keyword evidence="4 7" id="KW-0812">Transmembrane</keyword>
<keyword evidence="2" id="KW-0813">Transport</keyword>
<keyword evidence="6 7" id="KW-0472">Membrane</keyword>
<evidence type="ECO:0000256" key="5">
    <source>
        <dbReference type="ARBA" id="ARBA00022989"/>
    </source>
</evidence>
<feature type="transmembrane region" description="Helical" evidence="7">
    <location>
        <begin position="287"/>
        <end position="304"/>
    </location>
</feature>
<evidence type="ECO:0000256" key="3">
    <source>
        <dbReference type="ARBA" id="ARBA00022475"/>
    </source>
</evidence>
<dbReference type="RefSeq" id="WP_261494806.1">
    <property type="nucleotide sequence ID" value="NZ_JAOCQF010000001.1"/>
</dbReference>
<evidence type="ECO:0000256" key="4">
    <source>
        <dbReference type="ARBA" id="ARBA00022692"/>
    </source>
</evidence>
<feature type="transmembrane region" description="Helical" evidence="7">
    <location>
        <begin position="168"/>
        <end position="187"/>
    </location>
</feature>
<feature type="transmembrane region" description="Helical" evidence="7">
    <location>
        <begin position="390"/>
        <end position="410"/>
    </location>
</feature>
<feature type="transmembrane region" description="Helical" evidence="7">
    <location>
        <begin position="97"/>
        <end position="115"/>
    </location>
</feature>
<proteinExistence type="predicted"/>
<dbReference type="PANTHER" id="PTHR43549:SF3">
    <property type="entry name" value="MULTIDRUG RESISTANCE PROTEIN YPNP-RELATED"/>
    <property type="match status" value="1"/>
</dbReference>
<feature type="transmembrane region" description="Helical" evidence="7">
    <location>
        <begin position="199"/>
        <end position="219"/>
    </location>
</feature>